<name>A0ABD3PMT9_9STRA</name>
<feature type="compositionally biased region" description="Low complexity" evidence="1">
    <location>
        <begin position="985"/>
        <end position="996"/>
    </location>
</feature>
<feature type="compositionally biased region" description="Low complexity" evidence="1">
    <location>
        <begin position="2144"/>
        <end position="2156"/>
    </location>
</feature>
<feature type="region of interest" description="Disordered" evidence="1">
    <location>
        <begin position="43"/>
        <end position="75"/>
    </location>
</feature>
<proteinExistence type="predicted"/>
<feature type="compositionally biased region" description="Basic and acidic residues" evidence="1">
    <location>
        <begin position="2091"/>
        <end position="2104"/>
    </location>
</feature>
<comment type="caution">
    <text evidence="2">The sequence shown here is derived from an EMBL/GenBank/DDBJ whole genome shotgun (WGS) entry which is preliminary data.</text>
</comment>
<feature type="compositionally biased region" description="Acidic residues" evidence="1">
    <location>
        <begin position="886"/>
        <end position="898"/>
    </location>
</feature>
<feature type="compositionally biased region" description="Polar residues" evidence="1">
    <location>
        <begin position="46"/>
        <end position="63"/>
    </location>
</feature>
<feature type="compositionally biased region" description="Acidic residues" evidence="1">
    <location>
        <begin position="1206"/>
        <end position="1222"/>
    </location>
</feature>
<feature type="compositionally biased region" description="Polar residues" evidence="1">
    <location>
        <begin position="1879"/>
        <end position="1891"/>
    </location>
</feature>
<gene>
    <name evidence="2" type="ORF">HJC23_008559</name>
</gene>
<evidence type="ECO:0000313" key="2">
    <source>
        <dbReference type="EMBL" id="KAL3789097.1"/>
    </source>
</evidence>
<feature type="compositionally biased region" description="Acidic residues" evidence="1">
    <location>
        <begin position="1529"/>
        <end position="1540"/>
    </location>
</feature>
<feature type="region of interest" description="Disordered" evidence="1">
    <location>
        <begin position="1920"/>
        <end position="2167"/>
    </location>
</feature>
<dbReference type="EMBL" id="JABMIG020000146">
    <property type="protein sequence ID" value="KAL3789097.1"/>
    <property type="molecule type" value="Genomic_DNA"/>
</dbReference>
<evidence type="ECO:0000313" key="3">
    <source>
        <dbReference type="Proteomes" id="UP001516023"/>
    </source>
</evidence>
<feature type="region of interest" description="Disordered" evidence="1">
    <location>
        <begin position="1174"/>
        <end position="1240"/>
    </location>
</feature>
<organism evidence="2 3">
    <name type="scientific">Cyclotella cryptica</name>
    <dbReference type="NCBI Taxonomy" id="29204"/>
    <lineage>
        <taxon>Eukaryota</taxon>
        <taxon>Sar</taxon>
        <taxon>Stramenopiles</taxon>
        <taxon>Ochrophyta</taxon>
        <taxon>Bacillariophyta</taxon>
        <taxon>Coscinodiscophyceae</taxon>
        <taxon>Thalassiosirophycidae</taxon>
        <taxon>Stephanodiscales</taxon>
        <taxon>Stephanodiscaceae</taxon>
        <taxon>Cyclotella</taxon>
    </lineage>
</organism>
<evidence type="ECO:0000256" key="1">
    <source>
        <dbReference type="SAM" id="MobiDB-lite"/>
    </source>
</evidence>
<feature type="region of interest" description="Disordered" evidence="1">
    <location>
        <begin position="1346"/>
        <end position="1542"/>
    </location>
</feature>
<feature type="compositionally biased region" description="Basic and acidic residues" evidence="1">
    <location>
        <begin position="1786"/>
        <end position="1796"/>
    </location>
</feature>
<feature type="compositionally biased region" description="Basic residues" evidence="1">
    <location>
        <begin position="1499"/>
        <end position="1509"/>
    </location>
</feature>
<feature type="region of interest" description="Disordered" evidence="1">
    <location>
        <begin position="1557"/>
        <end position="1629"/>
    </location>
</feature>
<feature type="compositionally biased region" description="Acidic residues" evidence="1">
    <location>
        <begin position="916"/>
        <end position="939"/>
    </location>
</feature>
<feature type="compositionally biased region" description="Polar residues" evidence="1">
    <location>
        <begin position="1754"/>
        <end position="1765"/>
    </location>
</feature>
<feature type="compositionally biased region" description="Polar residues" evidence="1">
    <location>
        <begin position="1648"/>
        <end position="1660"/>
    </location>
</feature>
<feature type="compositionally biased region" description="Basic and acidic residues" evidence="1">
    <location>
        <begin position="1734"/>
        <end position="1748"/>
    </location>
</feature>
<keyword evidence="3" id="KW-1185">Reference proteome</keyword>
<feature type="compositionally biased region" description="Low complexity" evidence="1">
    <location>
        <begin position="2006"/>
        <end position="2018"/>
    </location>
</feature>
<feature type="compositionally biased region" description="Basic residues" evidence="1">
    <location>
        <begin position="2157"/>
        <end position="2167"/>
    </location>
</feature>
<feature type="region of interest" description="Disordered" evidence="1">
    <location>
        <begin position="1786"/>
        <end position="1900"/>
    </location>
</feature>
<feature type="compositionally biased region" description="Basic and acidic residues" evidence="1">
    <location>
        <begin position="1704"/>
        <end position="1715"/>
    </location>
</feature>
<reference evidence="2 3" key="1">
    <citation type="journal article" date="2020" name="G3 (Bethesda)">
        <title>Improved Reference Genome for Cyclotella cryptica CCMP332, a Model for Cell Wall Morphogenesis, Salinity Adaptation, and Lipid Production in Diatoms (Bacillariophyta).</title>
        <authorList>
            <person name="Roberts W.R."/>
            <person name="Downey K.M."/>
            <person name="Ruck E.C."/>
            <person name="Traller J.C."/>
            <person name="Alverson A.J."/>
        </authorList>
    </citation>
    <scope>NUCLEOTIDE SEQUENCE [LARGE SCALE GENOMIC DNA]</scope>
    <source>
        <strain evidence="2 3">CCMP332</strain>
    </source>
</reference>
<feature type="compositionally biased region" description="Basic and acidic residues" evidence="1">
    <location>
        <begin position="1385"/>
        <end position="1394"/>
    </location>
</feature>
<protein>
    <recommendedName>
        <fullName evidence="4">ELYS-like domain-containing protein</fullName>
    </recommendedName>
</protein>
<feature type="region of interest" description="Disordered" evidence="1">
    <location>
        <begin position="1643"/>
        <end position="1765"/>
    </location>
</feature>
<sequence length="2167" mass="239135">MVAALLCRHDDRDATATSNVDTRDSTQNNDRETTADIYHQFLHSPPYSSSRRINNNDTTSDELSTTRHHSNLSSSHRFHDTMTSFLDESRRTLDDHYRCRRLDRDGDDARYLLWICDVLFQQSRDFLPSTMVGARNGAGNDGDDTNVEKRAWALLNRWQSHIITLFDRGKWETRNDSMEIALATSKSHSEHGERGNEGAFEARFVVVVVVMLDTPKWRFVHEFERHDVNGAGQRGHGNKRQRTRRDGSVVYIPLGMTAMKDPSQEEGDEREAWLPLWGYIVSHAYLSLHHSSPHEEEGLSLLIGGNIHETMDRLQNGIVATLPSSLGISRYNIGKRNAVWSGIAACWMDALGEGVVRATLSLREEEDDDVVCGGVGVSGMKQEWTGGCCILGAEVSQIVELLIVPGSVPPEDLFVFVSSLEPSCLTIAHALPPRRFRLLPALASHVHCPLAGLVSETADTLLDYSNVHHRLCHETTTPMADPQHDHHDVLAQLMAKDALHVLQLMDRAYPRLKRELSEKRFTMQTYNYEEENPCKHPIVTFLRALLVTGNLDEGAKLCRALEECDGRLKETERCCWYLLFDKMQEEQVLLEHDWDVVRPATLVPVMDRHGNISTRNIGNITLANIMIGPFGRTVALEYLHGIAVMAKDELFPGYNALMATKSIRSKRDADRDKQYLLAVKDAVRRTVLKFLLPRPHSPAEALDIATRVSEANTPPLLPHHAGPMGGECSSELCCRILGEASLLKLWEEKEAGLVEVPVPEGSTLPAPEVVVHEEESRRVQVQDIGAVANEESVEEDGVMDMSVEIIPPTPAKTPLKSRHSEPVVETHDEIVLGDSEDEEEEAAEEVVEVEEDAYEEDGVNVDVEEVEEECSDEEAYPARVTVDVNKEEELEESVDEEEGHPNDSTTKSPEPSSHDEEVEGEEEENEYYDSNEEYPEESEMNYPRHYQHVPGNYSESDDYDQEDEEEDNRRAAFEGEYDDEEGRGSSRSDGSVEVVDIVSSDNEEDEEGDDDEIPAADVFENESSTEEEGRDETKILNAVVDDYIDAVPEQPPQVEETAEEIMDEAKILHDHVHEFITVASPRKSPEKWNNCLAMMAGKVAVPSEFAAVATTRDEKPDQCFDMKSAEAETMDDMYVEHPPVTDAERSPVENVGTIATEAVSNEVMVTDVIASSAERTNQLDVTPAEDEAEKSDAPYSSDGGNLGGEMSEDMNADDEHESLDTEDDKRSLAEQGETFDEEEIVCVSAVQSHDGSGDEDLDESFEMDQPSVLVAAAMSSQRQGSSYQEVMKNSYRRASLQSFDNTDAALAAPDANLSEYDEASQDGASSFVENNVLVLAQRHGQHLGLTSVLDESIDVVDSDDERQEGGQLTDDGYQPDAEVTEEELVDSKKARTTDDGYVPDAEATEEENTKPIERVGPKVVKKRDVRFETVLETRDTPQRPDPPPVEPASNQSIDEGYLPDGALTEEEKRDREDRRSRHVEEGYLPDGHTTATDDDSAKKRDRRSSHRRAPTAEAEESIDPGYLPSAVEGTEEERSEEESQEAVASLLVAAALGSQKEMSQVGGIAKKSTKSLSTQSIDEGYLPDGFTEEEHGGRSGRGRQRHDVEEGYVPDGHTTPGEATEEDQPGHKPLFLRNAGLKLSKSEPAVNDANQKSQADTTVSCEPLRSEEEDTITDPKDSSNVYTADVAVRETEEESPAIASPVEAAEKQYKSHEDMAVDASDSTKTKVTATEVIHANHHEDIVSHDTRSMHPATGNKTTATTQPIIDSNLLQPINFNPLTLLDDSSKTESHLTEKTKPHNTPAEVGDPDDPDEGGENASHAKPARSSARKTQSYTETLHSHNLPDMSHHVESEIEQENDASVQSETSSRRRSSRLKAKTVPSSPNVPSSITTGRKGAKVPALPAVPEDANLVEEPVIAVVELREKEATEVSSIASRTRRRGKRGAVDNDDASHASSIGEASVASRTRRKGKRGASDDDDSSHAPSVDNEATSRTTTRNKRAKHVDTEAASEAAETVATKRGGGRRKKKPGTVAAAAEAEIKDDLTESASSPSAKTRKDRSKTKDHNVELRAEDDASSVPSPPTRARKGRPPKKAEPVDAEAKDDASATAASPPQTRGGRQKKKNIDSNTESVPSPTRSSRRTRKTTQSEGTSSIASTRPRRSTRSTKH</sequence>
<feature type="compositionally biased region" description="Acidic residues" evidence="1">
    <location>
        <begin position="1351"/>
        <end position="1362"/>
    </location>
</feature>
<dbReference type="Proteomes" id="UP001516023">
    <property type="component" value="Unassembled WGS sequence"/>
</dbReference>
<accession>A0ABD3PMT9</accession>
<feature type="region of interest" description="Disordered" evidence="1">
    <location>
        <begin position="834"/>
        <end position="1032"/>
    </location>
</feature>
<feature type="compositionally biased region" description="Acidic residues" evidence="1">
    <location>
        <begin position="1001"/>
        <end position="1030"/>
    </location>
</feature>
<feature type="compositionally biased region" description="Basic and acidic residues" evidence="1">
    <location>
        <begin position="1465"/>
        <end position="1481"/>
    </location>
</feature>
<feature type="compositionally biased region" description="Basic and acidic residues" evidence="1">
    <location>
        <begin position="2060"/>
        <end position="2072"/>
    </location>
</feature>
<feature type="compositionally biased region" description="Acidic residues" evidence="1">
    <location>
        <begin position="1805"/>
        <end position="1814"/>
    </location>
</feature>
<feature type="compositionally biased region" description="Acidic residues" evidence="1">
    <location>
        <begin position="834"/>
        <end position="875"/>
    </location>
</feature>
<feature type="compositionally biased region" description="Basic and acidic residues" evidence="1">
    <location>
        <begin position="1407"/>
        <end position="1416"/>
    </location>
</feature>
<feature type="compositionally biased region" description="Acidic residues" evidence="1">
    <location>
        <begin position="955"/>
        <end position="966"/>
    </location>
</feature>
<evidence type="ECO:0008006" key="4">
    <source>
        <dbReference type="Google" id="ProtNLM"/>
    </source>
</evidence>
<feature type="compositionally biased region" description="Basic and acidic residues" evidence="1">
    <location>
        <begin position="1425"/>
        <end position="1438"/>
    </location>
</feature>